<keyword evidence="3" id="KW-1185">Reference proteome</keyword>
<dbReference type="AlphaFoldDB" id="A0A4Q9PRE1"/>
<dbReference type="OrthoDB" id="300709at2759"/>
<dbReference type="Proteomes" id="UP000292957">
    <property type="component" value="Unassembled WGS sequence"/>
</dbReference>
<evidence type="ECO:0000313" key="1">
    <source>
        <dbReference type="EMBL" id="TBU30288.1"/>
    </source>
</evidence>
<dbReference type="EMBL" id="ML143407">
    <property type="protein sequence ID" value="TBU30288.1"/>
    <property type="molecule type" value="Genomic_DNA"/>
</dbReference>
<evidence type="ECO:0000313" key="2">
    <source>
        <dbReference type="EMBL" id="TBU56936.1"/>
    </source>
</evidence>
<organism evidence="2 3">
    <name type="scientific">Dichomitus squalens</name>
    <dbReference type="NCBI Taxonomy" id="114155"/>
    <lineage>
        <taxon>Eukaryota</taxon>
        <taxon>Fungi</taxon>
        <taxon>Dikarya</taxon>
        <taxon>Basidiomycota</taxon>
        <taxon>Agaricomycotina</taxon>
        <taxon>Agaricomycetes</taxon>
        <taxon>Polyporales</taxon>
        <taxon>Polyporaceae</taxon>
        <taxon>Dichomitus</taxon>
    </lineage>
</organism>
<sequence length="89" mass="9963">VRRVPSLLLDGQLSWSILTTGPYIEVRNTCVQNLLGRFKRSEGNTFVSTAQIGRGHSPLITLKDLGFFALHTLDNRNAMSAQEFEIESE</sequence>
<dbReference type="EMBL" id="ML145144">
    <property type="protein sequence ID" value="TBU56936.1"/>
    <property type="molecule type" value="Genomic_DNA"/>
</dbReference>
<protein>
    <submittedName>
        <fullName evidence="2">Uncharacterized protein</fullName>
    </submittedName>
</protein>
<reference evidence="2 3" key="1">
    <citation type="submission" date="2019-01" db="EMBL/GenBank/DDBJ databases">
        <title>Draft genome sequences of three monokaryotic isolates of the white-rot basidiomycete fungus Dichomitus squalens.</title>
        <authorList>
            <consortium name="DOE Joint Genome Institute"/>
            <person name="Lopez S.C."/>
            <person name="Andreopoulos B."/>
            <person name="Pangilinan J."/>
            <person name="Lipzen A."/>
            <person name="Riley R."/>
            <person name="Ahrendt S."/>
            <person name="Ng V."/>
            <person name="Barry K."/>
            <person name="Daum C."/>
            <person name="Grigoriev I.V."/>
            <person name="Hilden K.S."/>
            <person name="Makela M.R."/>
            <person name="de Vries R.P."/>
        </authorList>
    </citation>
    <scope>NUCLEOTIDE SEQUENCE [LARGE SCALE GENOMIC DNA]</scope>
    <source>
        <strain evidence="2 3">CBS 464.89</strain>
        <strain evidence="1">OM18370.1</strain>
    </source>
</reference>
<name>A0A4Q9PRE1_9APHY</name>
<accession>A0A4Q9PRE1</accession>
<evidence type="ECO:0000313" key="3">
    <source>
        <dbReference type="Proteomes" id="UP000292082"/>
    </source>
</evidence>
<feature type="non-terminal residue" evidence="2">
    <location>
        <position position="1"/>
    </location>
</feature>
<proteinExistence type="predicted"/>
<gene>
    <name evidence="2" type="ORF">BD310DRAFT_822745</name>
    <name evidence="1" type="ORF">BD311DRAFT_659355</name>
</gene>
<dbReference type="STRING" id="114155.A0A4Q9PRE1"/>
<dbReference type="Proteomes" id="UP000292082">
    <property type="component" value="Unassembled WGS sequence"/>
</dbReference>